<evidence type="ECO:0000256" key="1">
    <source>
        <dbReference type="SAM" id="Phobius"/>
    </source>
</evidence>
<feature type="transmembrane region" description="Helical" evidence="1">
    <location>
        <begin position="218"/>
        <end position="238"/>
    </location>
</feature>
<sequence>MVFLRKVKIDKVLGGKEDFVLKKFMLILLAFIMALSHGALSYTYAAEEDHTVHQSELVKAKVLEVEYLEVDPDNPIFKESMMVKIEILQGEHKGQTFDVVHHITGTYGYDIYVEPGDKILATIEMSDEGNLEAYISEHLRSPYIYIVIGIFVALILIIGRMKGLKTVITLMLTILLVIKGLLPGLLAGYNPILLTILIAFVITLVTILAVSGINKKSFAAIIGILGGVFVAGLIAYLVGTEIKLTGLSSDEAVMLMYIPQGIAFDFRGLLFAGIIISAIGAIMDVGVSVASAMEEVRNVDPNISTKALIMSGMNVGKDAMGTMANTLILAYTGSSIPMLLLFTAYGEDFTKIINLDMIATEIIGALAGSIGLVLCIPLTAVAMGMLNEKGD</sequence>
<evidence type="ECO:0000313" key="2">
    <source>
        <dbReference type="EMBL" id="ABW19588.1"/>
    </source>
</evidence>
<name>A8MIF6_ALKOO</name>
<dbReference type="HOGENOM" id="CLU_028166_4_0_9"/>
<dbReference type="InterPro" id="IPR012507">
    <property type="entry name" value="YibE_F"/>
</dbReference>
<protein>
    <submittedName>
        <fullName evidence="2">YibE/F family protein</fullName>
    </submittedName>
</protein>
<feature type="transmembrane region" description="Helical" evidence="1">
    <location>
        <begin position="20"/>
        <end position="40"/>
    </location>
</feature>
<accession>A8MIF6</accession>
<keyword evidence="1" id="KW-0472">Membrane</keyword>
<feature type="transmembrane region" description="Helical" evidence="1">
    <location>
        <begin position="266"/>
        <end position="287"/>
    </location>
</feature>
<dbReference type="eggNOG" id="COG5438">
    <property type="taxonomic scope" value="Bacteria"/>
</dbReference>
<organism evidence="2 3">
    <name type="scientific">Alkaliphilus oremlandii (strain OhILAs)</name>
    <name type="common">Clostridium oremlandii (strain OhILAs)</name>
    <dbReference type="NCBI Taxonomy" id="350688"/>
    <lineage>
        <taxon>Bacteria</taxon>
        <taxon>Bacillati</taxon>
        <taxon>Bacillota</taxon>
        <taxon>Clostridia</taxon>
        <taxon>Peptostreptococcales</taxon>
        <taxon>Natronincolaceae</taxon>
        <taxon>Alkaliphilus</taxon>
    </lineage>
</organism>
<feature type="transmembrane region" description="Helical" evidence="1">
    <location>
        <begin position="362"/>
        <end position="386"/>
    </location>
</feature>
<dbReference type="PANTHER" id="PTHR41771:SF1">
    <property type="entry name" value="MEMBRANE PROTEIN"/>
    <property type="match status" value="1"/>
</dbReference>
<feature type="transmembrane region" description="Helical" evidence="1">
    <location>
        <begin position="192"/>
        <end position="211"/>
    </location>
</feature>
<dbReference type="EMBL" id="CP000853">
    <property type="protein sequence ID" value="ABW19588.1"/>
    <property type="molecule type" value="Genomic_DNA"/>
</dbReference>
<dbReference type="PANTHER" id="PTHR41771">
    <property type="entry name" value="MEMBRANE PROTEIN-RELATED"/>
    <property type="match status" value="1"/>
</dbReference>
<proteinExistence type="predicted"/>
<dbReference type="Proteomes" id="UP000000269">
    <property type="component" value="Chromosome"/>
</dbReference>
<keyword evidence="3" id="KW-1185">Reference proteome</keyword>
<dbReference type="KEGG" id="aoe:Clos_2052"/>
<keyword evidence="1" id="KW-1133">Transmembrane helix</keyword>
<keyword evidence="1" id="KW-0812">Transmembrane</keyword>
<dbReference type="Pfam" id="PF07907">
    <property type="entry name" value="YibE_F"/>
    <property type="match status" value="1"/>
</dbReference>
<dbReference type="STRING" id="350688.Clos_2052"/>
<gene>
    <name evidence="2" type="ordered locus">Clos_2052</name>
</gene>
<reference evidence="3" key="1">
    <citation type="submission" date="2007-10" db="EMBL/GenBank/DDBJ databases">
        <title>Complete genome of Alkaliphilus oremlandii OhILAs.</title>
        <authorList>
            <person name="Copeland A."/>
            <person name="Lucas S."/>
            <person name="Lapidus A."/>
            <person name="Barry K."/>
            <person name="Detter J.C."/>
            <person name="Glavina del Rio T."/>
            <person name="Hammon N."/>
            <person name="Israni S."/>
            <person name="Dalin E."/>
            <person name="Tice H."/>
            <person name="Pitluck S."/>
            <person name="Chain P."/>
            <person name="Malfatti S."/>
            <person name="Shin M."/>
            <person name="Vergez L."/>
            <person name="Schmutz J."/>
            <person name="Larimer F."/>
            <person name="Land M."/>
            <person name="Hauser L."/>
            <person name="Kyrpides N."/>
            <person name="Mikhailova N."/>
            <person name="Stolz J.F."/>
            <person name="Dawson A."/>
            <person name="Fisher E."/>
            <person name="Crable B."/>
            <person name="Perera E."/>
            <person name="Lisak J."/>
            <person name="Ranganathan M."/>
            <person name="Basu P."/>
            <person name="Richardson P."/>
        </authorList>
    </citation>
    <scope>NUCLEOTIDE SEQUENCE [LARGE SCALE GENOMIC DNA]</scope>
    <source>
        <strain evidence="3">OhILAs</strain>
    </source>
</reference>
<feature type="transmembrane region" description="Helical" evidence="1">
    <location>
        <begin position="142"/>
        <end position="159"/>
    </location>
</feature>
<feature type="transmembrane region" description="Helical" evidence="1">
    <location>
        <begin position="166"/>
        <end position="186"/>
    </location>
</feature>
<feature type="transmembrane region" description="Helical" evidence="1">
    <location>
        <begin position="323"/>
        <end position="342"/>
    </location>
</feature>
<dbReference type="AlphaFoldDB" id="A8MIF6"/>
<evidence type="ECO:0000313" key="3">
    <source>
        <dbReference type="Proteomes" id="UP000000269"/>
    </source>
</evidence>